<dbReference type="AlphaFoldDB" id="A0A0E9VDN2"/>
<sequence>MIGHTICFAPKFGCGIIFACAKRFCMC</sequence>
<reference evidence="1" key="2">
    <citation type="journal article" date="2015" name="Fish Shellfish Immunol.">
        <title>Early steps in the European eel (Anguilla anguilla)-Vibrio vulnificus interaction in the gills: Role of the RtxA13 toxin.</title>
        <authorList>
            <person name="Callol A."/>
            <person name="Pajuelo D."/>
            <person name="Ebbesson L."/>
            <person name="Teles M."/>
            <person name="MacKenzie S."/>
            <person name="Amaro C."/>
        </authorList>
    </citation>
    <scope>NUCLEOTIDE SEQUENCE</scope>
</reference>
<accession>A0A0E9VDN2</accession>
<organism evidence="1">
    <name type="scientific">Anguilla anguilla</name>
    <name type="common">European freshwater eel</name>
    <name type="synonym">Muraena anguilla</name>
    <dbReference type="NCBI Taxonomy" id="7936"/>
    <lineage>
        <taxon>Eukaryota</taxon>
        <taxon>Metazoa</taxon>
        <taxon>Chordata</taxon>
        <taxon>Craniata</taxon>
        <taxon>Vertebrata</taxon>
        <taxon>Euteleostomi</taxon>
        <taxon>Actinopterygii</taxon>
        <taxon>Neopterygii</taxon>
        <taxon>Teleostei</taxon>
        <taxon>Anguilliformes</taxon>
        <taxon>Anguillidae</taxon>
        <taxon>Anguilla</taxon>
    </lineage>
</organism>
<evidence type="ECO:0000313" key="1">
    <source>
        <dbReference type="EMBL" id="JAH75293.1"/>
    </source>
</evidence>
<name>A0A0E9VDN2_ANGAN</name>
<protein>
    <submittedName>
        <fullName evidence="1">Uncharacterized protein</fullName>
    </submittedName>
</protein>
<dbReference type="EMBL" id="GBXM01033284">
    <property type="protein sequence ID" value="JAH75293.1"/>
    <property type="molecule type" value="Transcribed_RNA"/>
</dbReference>
<proteinExistence type="predicted"/>
<reference evidence="1" key="1">
    <citation type="submission" date="2014-11" db="EMBL/GenBank/DDBJ databases">
        <authorList>
            <person name="Amaro Gonzalez C."/>
        </authorList>
    </citation>
    <scope>NUCLEOTIDE SEQUENCE</scope>
</reference>